<accession>A0ABV2QET7</accession>
<dbReference type="PANTHER" id="PTHR21248:SF12">
    <property type="entry name" value="CARDIOLIPIN SYNTHASE C"/>
    <property type="match status" value="1"/>
</dbReference>
<comment type="caution">
    <text evidence="2">The sequence shown here is derived from an EMBL/GenBank/DDBJ whole genome shotgun (WGS) entry which is preliminary data.</text>
</comment>
<proteinExistence type="predicted"/>
<keyword evidence="3" id="KW-1185">Reference proteome</keyword>
<dbReference type="Pfam" id="PF13091">
    <property type="entry name" value="PLDc_2"/>
    <property type="match status" value="2"/>
</dbReference>
<dbReference type="InterPro" id="IPR001736">
    <property type="entry name" value="PLipase_D/transphosphatidylase"/>
</dbReference>
<dbReference type="PANTHER" id="PTHR21248">
    <property type="entry name" value="CARDIOLIPIN SYNTHASE"/>
    <property type="match status" value="1"/>
</dbReference>
<evidence type="ECO:0000313" key="3">
    <source>
        <dbReference type="Proteomes" id="UP001549320"/>
    </source>
</evidence>
<sequence>MSEVFSKVARLTVRHALMLGVMAIALLAFTGCASLPDYVDRPVSTAIKPEVATSLGDLVKSRRQGVRPGYSGFALIDSADSAYSSRLALTEQAEKTLDIQYYAIHSDPSTRELLRAVRQAAARGVRVRILLDDFHSTGENAQIMRMAFVPGVEMRMFNPLPGRRGSGTLRALGSLNDFMRIQHRMHNKVYIADNAWGITGGRNLGDAYFGHAQESNFIDMDVLAAGPIVQDMSASFDRYWNDKLAYPVPSLITADELKVLRDAARQAEAPPVDRKVVADLPAAMDLKNEPLIWASAALLVDKPAKLVPEENEQVTEKEQDTVIDGLLSWMQQARQDVLIVSPYFVPGPKMMEFLAAMRARGVRIRILTNSLASNDAPLAHVGYARYRQDLIKMGVELHEMRALQREMARTVFGSSGGGSKASLHAKMIVIDGRLISIGSMNLDLRSQLQNSEVALLIRSRALSSQASKLIEQTLDEGAWKLKLNEGDGDLVWQAPPGADFDDARTEPDASRMLRLILWLLGPLAPDEML</sequence>
<feature type="domain" description="PLD phosphodiesterase" evidence="1">
    <location>
        <begin position="181"/>
        <end position="208"/>
    </location>
</feature>
<dbReference type="SMART" id="SM00155">
    <property type="entry name" value="PLDc"/>
    <property type="match status" value="2"/>
</dbReference>
<dbReference type="CDD" id="cd09111">
    <property type="entry name" value="PLDc_ymdC_like_1"/>
    <property type="match status" value="1"/>
</dbReference>
<organism evidence="2 3">
    <name type="scientific">Ottowia thiooxydans</name>
    <dbReference type="NCBI Taxonomy" id="219182"/>
    <lineage>
        <taxon>Bacteria</taxon>
        <taxon>Pseudomonadati</taxon>
        <taxon>Pseudomonadota</taxon>
        <taxon>Betaproteobacteria</taxon>
        <taxon>Burkholderiales</taxon>
        <taxon>Comamonadaceae</taxon>
        <taxon>Ottowia</taxon>
    </lineage>
</organism>
<gene>
    <name evidence="2" type="ORF">ABIE13_004683</name>
</gene>
<evidence type="ECO:0000313" key="2">
    <source>
        <dbReference type="EMBL" id="MET4579546.1"/>
    </source>
</evidence>
<dbReference type="GO" id="GO:0016740">
    <property type="term" value="F:transferase activity"/>
    <property type="evidence" value="ECO:0007669"/>
    <property type="project" value="UniProtKB-KW"/>
</dbReference>
<keyword evidence="2" id="KW-0808">Transferase</keyword>
<dbReference type="EC" id="2.7.8.-" evidence="2"/>
<reference evidence="2 3" key="1">
    <citation type="submission" date="2024-06" db="EMBL/GenBank/DDBJ databases">
        <title>Sorghum-associated microbial communities from plants grown in Nebraska, USA.</title>
        <authorList>
            <person name="Schachtman D."/>
        </authorList>
    </citation>
    <scope>NUCLEOTIDE SEQUENCE [LARGE SCALE GENOMIC DNA]</scope>
    <source>
        <strain evidence="2 3">2709</strain>
    </source>
</reference>
<name>A0ABV2QET7_9BURK</name>
<dbReference type="InterPro" id="IPR025202">
    <property type="entry name" value="PLD-like_dom"/>
</dbReference>
<dbReference type="SUPFAM" id="SSF56024">
    <property type="entry name" value="Phospholipase D/nuclease"/>
    <property type="match status" value="2"/>
</dbReference>
<feature type="domain" description="PLD phosphodiesterase" evidence="1">
    <location>
        <begin position="419"/>
        <end position="446"/>
    </location>
</feature>
<dbReference type="CDD" id="cd09113">
    <property type="entry name" value="PLDc_ymdC_like_2"/>
    <property type="match status" value="1"/>
</dbReference>
<dbReference type="Proteomes" id="UP001549320">
    <property type="component" value="Unassembled WGS sequence"/>
</dbReference>
<protein>
    <submittedName>
        <fullName evidence="2">Cardiolipin synthase</fullName>
        <ecNumber evidence="2">2.7.8.-</ecNumber>
    </submittedName>
</protein>
<dbReference type="PROSITE" id="PS50035">
    <property type="entry name" value="PLD"/>
    <property type="match status" value="2"/>
</dbReference>
<dbReference type="Gene3D" id="3.30.870.10">
    <property type="entry name" value="Endonuclease Chain A"/>
    <property type="match status" value="2"/>
</dbReference>
<dbReference type="PROSITE" id="PS51257">
    <property type="entry name" value="PROKAR_LIPOPROTEIN"/>
    <property type="match status" value="1"/>
</dbReference>
<evidence type="ECO:0000259" key="1">
    <source>
        <dbReference type="PROSITE" id="PS50035"/>
    </source>
</evidence>
<dbReference type="EMBL" id="JBEPSH010000010">
    <property type="protein sequence ID" value="MET4579546.1"/>
    <property type="molecule type" value="Genomic_DNA"/>
</dbReference>